<dbReference type="PANTHER" id="PTHR43649:SF12">
    <property type="entry name" value="DIACETYLCHITOBIOSE BINDING PROTEIN DASA"/>
    <property type="match status" value="1"/>
</dbReference>
<dbReference type="SUPFAM" id="SSF53850">
    <property type="entry name" value="Periplasmic binding protein-like II"/>
    <property type="match status" value="1"/>
</dbReference>
<evidence type="ECO:0000313" key="2">
    <source>
        <dbReference type="Proteomes" id="UP000579945"/>
    </source>
</evidence>
<protein>
    <submittedName>
        <fullName evidence="1">Multiple sugar transport system substrate-binding protein</fullName>
    </submittedName>
</protein>
<gene>
    <name evidence="1" type="ORF">FHR33_007425</name>
</gene>
<dbReference type="AlphaFoldDB" id="A0A7W5VGI5"/>
<organism evidence="1 2">
    <name type="scientific">Nonomuraea dietziae</name>
    <dbReference type="NCBI Taxonomy" id="65515"/>
    <lineage>
        <taxon>Bacteria</taxon>
        <taxon>Bacillati</taxon>
        <taxon>Actinomycetota</taxon>
        <taxon>Actinomycetes</taxon>
        <taxon>Streptosporangiales</taxon>
        <taxon>Streptosporangiaceae</taxon>
        <taxon>Nonomuraea</taxon>
    </lineage>
</organism>
<keyword evidence="2" id="KW-1185">Reference proteome</keyword>
<evidence type="ECO:0000313" key="1">
    <source>
        <dbReference type="EMBL" id="MBB3731565.1"/>
    </source>
</evidence>
<sequence length="434" mass="46837">MASVAGRLGGMLRRHRTALCVGAILVLAAPLATLPQQGKAPPECRRRDRIQVATGSDVSVNGYRRRLFTSWNTTNAPTDEDVDVVELSPVADVKRNEMLAALQGDGCPRYDVVILDSAWTAEFAAAGLLEPVDDVPRDRFVPAALATGQWRGRQYALPFATDVGLLFRREGAPAPLTWRDLYDSAGLQGFVTQNDDYEGGTVSLLEVTGGMMEGERVVMGARAKEGLAAWWHARETQKIAEGPFRERESLTEFVTGRARYLRHWPYAYLRLVEAGVKAEVSPLPGGGVLGGSNLAIASRSGLAAESRAFVDYLTRADNQRQLFSCGGYAPVVEAAYERVDPCQMQREDGPAPPSATRTQLARLLGAVHLALGSAKRPSLVHYAQFSETLRECVRAVMDDDHTSGADFADAVERALAGALPDAVGGRPGAEDGCR</sequence>
<accession>A0A7W5VGI5</accession>
<dbReference type="GeneID" id="95393649"/>
<name>A0A7W5VGI5_9ACTN</name>
<dbReference type="Pfam" id="PF13416">
    <property type="entry name" value="SBP_bac_8"/>
    <property type="match status" value="1"/>
</dbReference>
<proteinExistence type="predicted"/>
<dbReference type="InterPro" id="IPR006059">
    <property type="entry name" value="SBP"/>
</dbReference>
<keyword evidence="1" id="KW-0813">Transport</keyword>
<dbReference type="PANTHER" id="PTHR43649">
    <property type="entry name" value="ARABINOSE-BINDING PROTEIN-RELATED"/>
    <property type="match status" value="1"/>
</dbReference>
<reference evidence="1 2" key="1">
    <citation type="submission" date="2020-08" db="EMBL/GenBank/DDBJ databases">
        <title>Sequencing the genomes of 1000 actinobacteria strains.</title>
        <authorList>
            <person name="Klenk H.-P."/>
        </authorList>
    </citation>
    <scope>NUCLEOTIDE SEQUENCE [LARGE SCALE GENOMIC DNA]</scope>
    <source>
        <strain evidence="1 2">DSM 44320</strain>
    </source>
</reference>
<dbReference type="Gene3D" id="3.40.190.10">
    <property type="entry name" value="Periplasmic binding protein-like II"/>
    <property type="match status" value="2"/>
</dbReference>
<keyword evidence="1" id="KW-0762">Sugar transport</keyword>
<dbReference type="RefSeq" id="WP_183657743.1">
    <property type="nucleotide sequence ID" value="NZ_JACIBV010000001.1"/>
</dbReference>
<dbReference type="InterPro" id="IPR050490">
    <property type="entry name" value="Bact_solute-bd_prot1"/>
</dbReference>
<dbReference type="EMBL" id="JACIBV010000001">
    <property type="protein sequence ID" value="MBB3731565.1"/>
    <property type="molecule type" value="Genomic_DNA"/>
</dbReference>
<comment type="caution">
    <text evidence="1">The sequence shown here is derived from an EMBL/GenBank/DDBJ whole genome shotgun (WGS) entry which is preliminary data.</text>
</comment>
<dbReference type="Proteomes" id="UP000579945">
    <property type="component" value="Unassembled WGS sequence"/>
</dbReference>